<evidence type="ECO:0000313" key="4">
    <source>
        <dbReference type="WormBase" id="SRAE_1000245700"/>
    </source>
</evidence>
<organism evidence="1">
    <name type="scientific">Strongyloides ratti</name>
    <name type="common">Parasitic roundworm</name>
    <dbReference type="NCBI Taxonomy" id="34506"/>
    <lineage>
        <taxon>Eukaryota</taxon>
        <taxon>Metazoa</taxon>
        <taxon>Ecdysozoa</taxon>
        <taxon>Nematoda</taxon>
        <taxon>Chromadorea</taxon>
        <taxon>Rhabditida</taxon>
        <taxon>Tylenchina</taxon>
        <taxon>Panagrolaimomorpha</taxon>
        <taxon>Strongyloidoidea</taxon>
        <taxon>Strongyloididae</taxon>
        <taxon>Strongyloides</taxon>
    </lineage>
</organism>
<keyword evidence="2" id="KW-1185">Reference proteome</keyword>
<dbReference type="EMBL" id="LN609528">
    <property type="protein sequence ID" value="CEF64202.1"/>
    <property type="molecule type" value="Genomic_DNA"/>
</dbReference>
<protein>
    <submittedName>
        <fullName evidence="1 3">Uncharacterized protein</fullName>
    </submittedName>
</protein>
<evidence type="ECO:0000313" key="1">
    <source>
        <dbReference type="EMBL" id="CEF64202.1"/>
    </source>
</evidence>
<dbReference type="CTD" id="36376567"/>
<name>A0A090L3E6_STRRB</name>
<reference evidence="3" key="2">
    <citation type="submission" date="2020-12" db="UniProtKB">
        <authorList>
            <consortium name="WormBaseParasite"/>
        </authorList>
    </citation>
    <scope>IDENTIFICATION</scope>
</reference>
<dbReference type="WBParaSite" id="SRAE_1000245700.1">
    <property type="protein sequence ID" value="SRAE_1000245700.1"/>
    <property type="gene ID" value="WBGene00259072"/>
</dbReference>
<evidence type="ECO:0000313" key="3">
    <source>
        <dbReference type="WBParaSite" id="SRAE_1000245700.1"/>
    </source>
</evidence>
<dbReference type="GeneID" id="36376567"/>
<proteinExistence type="predicted"/>
<dbReference type="RefSeq" id="XP_024503403.1">
    <property type="nucleotide sequence ID" value="XM_024649535.1"/>
</dbReference>
<dbReference type="Proteomes" id="UP000035682">
    <property type="component" value="Unplaced"/>
</dbReference>
<reference evidence="1 2" key="1">
    <citation type="submission" date="2014-09" db="EMBL/GenBank/DDBJ databases">
        <authorList>
            <person name="Martin A.A."/>
        </authorList>
    </citation>
    <scope>NUCLEOTIDE SEQUENCE</scope>
    <source>
        <strain evidence="2">ED321</strain>
        <strain evidence="1">ED321 Heterogonic</strain>
    </source>
</reference>
<dbReference type="AlphaFoldDB" id="A0A090L3E6"/>
<evidence type="ECO:0000313" key="2">
    <source>
        <dbReference type="Proteomes" id="UP000035682"/>
    </source>
</evidence>
<accession>A0A090L3E6</accession>
<sequence>MLVKRFKRQPDKHYWSNVVVIKNDDVALYKEICIYFTLFKGISKFYFLLLFLTFFEPFWHSFKTKISSH</sequence>
<gene>
    <name evidence="1 3 4" type="ORF">SRAE_1000245700</name>
</gene>
<dbReference type="WormBase" id="SRAE_1000245700">
    <property type="protein sequence ID" value="SRP03826"/>
    <property type="gene ID" value="WBGene00259072"/>
</dbReference>